<dbReference type="InterPro" id="IPR036890">
    <property type="entry name" value="HATPase_C_sf"/>
</dbReference>
<dbReference type="PROSITE" id="PS50109">
    <property type="entry name" value="HIS_KIN"/>
    <property type="match status" value="1"/>
</dbReference>
<dbReference type="InterPro" id="IPR050736">
    <property type="entry name" value="Sensor_HK_Regulatory"/>
</dbReference>
<keyword evidence="8" id="KW-1133">Transmembrane helix</keyword>
<dbReference type="PRINTS" id="PR00344">
    <property type="entry name" value="BCTRLSENSOR"/>
</dbReference>
<dbReference type="Gene3D" id="1.10.287.130">
    <property type="match status" value="1"/>
</dbReference>
<dbReference type="PANTHER" id="PTHR43711">
    <property type="entry name" value="TWO-COMPONENT HISTIDINE KINASE"/>
    <property type="match status" value="1"/>
</dbReference>
<evidence type="ECO:0000313" key="12">
    <source>
        <dbReference type="Proteomes" id="UP000179786"/>
    </source>
</evidence>
<gene>
    <name evidence="11" type="ORF">BET10_21025</name>
</gene>
<evidence type="ECO:0000256" key="6">
    <source>
        <dbReference type="ARBA" id="ARBA00022777"/>
    </source>
</evidence>
<dbReference type="InterPro" id="IPR036097">
    <property type="entry name" value="HisK_dim/P_sf"/>
</dbReference>
<evidence type="ECO:0000256" key="5">
    <source>
        <dbReference type="ARBA" id="ARBA00022679"/>
    </source>
</evidence>
<dbReference type="Proteomes" id="UP000179786">
    <property type="component" value="Unassembled WGS sequence"/>
</dbReference>
<evidence type="ECO:0000256" key="1">
    <source>
        <dbReference type="ARBA" id="ARBA00000085"/>
    </source>
</evidence>
<dbReference type="SUPFAM" id="SSF47384">
    <property type="entry name" value="Homodimeric domain of signal transducing histidine kinase"/>
    <property type="match status" value="1"/>
</dbReference>
<dbReference type="CDD" id="cd00082">
    <property type="entry name" value="HisKA"/>
    <property type="match status" value="1"/>
</dbReference>
<dbReference type="SUPFAM" id="SSF158472">
    <property type="entry name" value="HAMP domain-like"/>
    <property type="match status" value="1"/>
</dbReference>
<dbReference type="InterPro" id="IPR004358">
    <property type="entry name" value="Sig_transdc_His_kin-like_C"/>
</dbReference>
<dbReference type="STRING" id="1859457.BET10_21025"/>
<name>A0A1S1MQ89_9GAMM</name>
<dbReference type="PROSITE" id="PS50885">
    <property type="entry name" value="HAMP"/>
    <property type="match status" value="1"/>
</dbReference>
<dbReference type="Pfam" id="PF00672">
    <property type="entry name" value="HAMP"/>
    <property type="match status" value="1"/>
</dbReference>
<dbReference type="InterPro" id="IPR003660">
    <property type="entry name" value="HAMP_dom"/>
</dbReference>
<dbReference type="InterPro" id="IPR003594">
    <property type="entry name" value="HATPase_dom"/>
</dbReference>
<comment type="catalytic activity">
    <reaction evidence="1">
        <text>ATP + protein L-histidine = ADP + protein N-phospho-L-histidine.</text>
        <dbReference type="EC" id="2.7.13.3"/>
    </reaction>
</comment>
<evidence type="ECO:0000256" key="3">
    <source>
        <dbReference type="ARBA" id="ARBA00012438"/>
    </source>
</evidence>
<keyword evidence="12" id="KW-1185">Reference proteome</keyword>
<keyword evidence="5" id="KW-0808">Transferase</keyword>
<evidence type="ECO:0000259" key="10">
    <source>
        <dbReference type="PROSITE" id="PS50885"/>
    </source>
</evidence>
<keyword evidence="8" id="KW-0812">Transmembrane</keyword>
<dbReference type="RefSeq" id="WP_070987423.1">
    <property type="nucleotide sequence ID" value="NZ_MKJU01000032.1"/>
</dbReference>
<dbReference type="EMBL" id="MKJU01000032">
    <property type="protein sequence ID" value="OHU87407.1"/>
    <property type="molecule type" value="Genomic_DNA"/>
</dbReference>
<dbReference type="AlphaFoldDB" id="A0A1S1MQ89"/>
<dbReference type="Pfam" id="PF00512">
    <property type="entry name" value="HisKA"/>
    <property type="match status" value="1"/>
</dbReference>
<dbReference type="InterPro" id="IPR003661">
    <property type="entry name" value="HisK_dim/P_dom"/>
</dbReference>
<evidence type="ECO:0000256" key="8">
    <source>
        <dbReference type="SAM" id="Phobius"/>
    </source>
</evidence>
<organism evidence="11 12">
    <name type="scientific">Pseudoalteromonas amylolytica</name>
    <dbReference type="NCBI Taxonomy" id="1859457"/>
    <lineage>
        <taxon>Bacteria</taxon>
        <taxon>Pseudomonadati</taxon>
        <taxon>Pseudomonadota</taxon>
        <taxon>Gammaproteobacteria</taxon>
        <taxon>Alteromonadales</taxon>
        <taxon>Pseudoalteromonadaceae</taxon>
        <taxon>Pseudoalteromonas</taxon>
    </lineage>
</organism>
<feature type="domain" description="HAMP" evidence="10">
    <location>
        <begin position="165"/>
        <end position="217"/>
    </location>
</feature>
<protein>
    <recommendedName>
        <fullName evidence="3">histidine kinase</fullName>
        <ecNumber evidence="3">2.7.13.3</ecNumber>
    </recommendedName>
</protein>
<keyword evidence="7" id="KW-0902">Two-component regulatory system</keyword>
<keyword evidence="8" id="KW-0472">Membrane</keyword>
<dbReference type="CDD" id="cd06225">
    <property type="entry name" value="HAMP"/>
    <property type="match status" value="1"/>
</dbReference>
<comment type="caution">
    <text evidence="11">The sequence shown here is derived from an EMBL/GenBank/DDBJ whole genome shotgun (WGS) entry which is preliminary data.</text>
</comment>
<comment type="subcellular location">
    <subcellularLocation>
        <location evidence="2">Membrane</location>
    </subcellularLocation>
</comment>
<dbReference type="Gene3D" id="6.10.340.10">
    <property type="match status" value="1"/>
</dbReference>
<dbReference type="EC" id="2.7.13.3" evidence="3"/>
<dbReference type="SMART" id="SM00388">
    <property type="entry name" value="HisKA"/>
    <property type="match status" value="1"/>
</dbReference>
<dbReference type="CDD" id="cd00075">
    <property type="entry name" value="HATPase"/>
    <property type="match status" value="1"/>
</dbReference>
<dbReference type="SMART" id="SM00387">
    <property type="entry name" value="HATPase_c"/>
    <property type="match status" value="1"/>
</dbReference>
<reference evidence="11 12" key="1">
    <citation type="submission" date="2016-09" db="EMBL/GenBank/DDBJ databases">
        <title>Pseudoalteromonas amylolytica sp. nov., isolated from the surface seawater.</title>
        <authorList>
            <person name="Wu Y.-H."/>
            <person name="Cheng H."/>
            <person name="Jin X.-B."/>
            <person name="Wang C.-S."/>
            <person name="Xu X.-W."/>
        </authorList>
    </citation>
    <scope>NUCLEOTIDE SEQUENCE [LARGE SCALE GENOMIC DNA]</scope>
    <source>
        <strain evidence="11 12">JW1</strain>
    </source>
</reference>
<dbReference type="OrthoDB" id="9804645at2"/>
<dbReference type="Gene3D" id="3.30.565.10">
    <property type="entry name" value="Histidine kinase-like ATPase, C-terminal domain"/>
    <property type="match status" value="1"/>
</dbReference>
<evidence type="ECO:0000313" key="11">
    <source>
        <dbReference type="EMBL" id="OHU87407.1"/>
    </source>
</evidence>
<feature type="domain" description="Histidine kinase" evidence="9">
    <location>
        <begin position="225"/>
        <end position="429"/>
    </location>
</feature>
<dbReference type="GO" id="GO:0000155">
    <property type="term" value="F:phosphorelay sensor kinase activity"/>
    <property type="evidence" value="ECO:0007669"/>
    <property type="project" value="InterPro"/>
</dbReference>
<evidence type="ECO:0000259" key="9">
    <source>
        <dbReference type="PROSITE" id="PS50109"/>
    </source>
</evidence>
<feature type="transmembrane region" description="Helical" evidence="8">
    <location>
        <begin position="12"/>
        <end position="34"/>
    </location>
</feature>
<feature type="transmembrane region" description="Helical" evidence="8">
    <location>
        <begin position="144"/>
        <end position="164"/>
    </location>
</feature>
<accession>A0A1S1MQ89</accession>
<keyword evidence="4" id="KW-0597">Phosphoprotein</keyword>
<evidence type="ECO:0000256" key="4">
    <source>
        <dbReference type="ARBA" id="ARBA00022553"/>
    </source>
</evidence>
<proteinExistence type="predicted"/>
<keyword evidence="6" id="KW-0418">Kinase</keyword>
<dbReference type="SUPFAM" id="SSF55874">
    <property type="entry name" value="ATPase domain of HSP90 chaperone/DNA topoisomerase II/histidine kinase"/>
    <property type="match status" value="1"/>
</dbReference>
<dbReference type="InterPro" id="IPR005467">
    <property type="entry name" value="His_kinase_dom"/>
</dbReference>
<evidence type="ECO:0000256" key="2">
    <source>
        <dbReference type="ARBA" id="ARBA00004370"/>
    </source>
</evidence>
<dbReference type="Pfam" id="PF02518">
    <property type="entry name" value="HATPase_c"/>
    <property type="match status" value="1"/>
</dbReference>
<dbReference type="GO" id="GO:0016020">
    <property type="term" value="C:membrane"/>
    <property type="evidence" value="ECO:0007669"/>
    <property type="project" value="UniProtKB-SubCell"/>
</dbReference>
<dbReference type="PANTHER" id="PTHR43711:SF1">
    <property type="entry name" value="HISTIDINE KINASE 1"/>
    <property type="match status" value="1"/>
</dbReference>
<evidence type="ECO:0000256" key="7">
    <source>
        <dbReference type="ARBA" id="ARBA00023012"/>
    </source>
</evidence>
<sequence length="432" mass="48442">MTITHLNLYARFFLLFTITTILLVGFIILGSFAISEKEAVKIVSDREAALQVMMQELVKGPVDIEALTKEAKKNRVEIQIIYGTEKWLTGSLLPSPEKLTKDAIIIGELYFKKLDSRYFLTTEFGGYTITVTSKIANLIVFPDWIIYWPWFAVLVVLLLSYWLLNGQLSAINSAIYSATEISHGNLKYRIASHPSNDLGKLTRGLNKMAESLEQLFCAKTELLLSVSHELRSPMARVKVLLALLEKGEISRKLGHEIDKMNEIVEQLLESERLKDTETLLNIDTYFLPNVISAILHSYFKETSVRVEGHIPEIAVQIDLGRFKFLVKNLIDNALKHSGSDAPVIIQCFEENQIVEISVRDFGAGIEAENLEKIFEPFAQGSHIINRSNKGVGLGLYLCRQIARAHGGDISVKSVVGKGSEFSARMPINKSVK</sequence>